<gene>
    <name evidence="2" type="ORF">S01H1_05514</name>
</gene>
<dbReference type="AlphaFoldDB" id="X0RZA0"/>
<protein>
    <recommendedName>
        <fullName evidence="1">Small ribosomal subunit protein uS5 C-terminal domain-containing protein</fullName>
    </recommendedName>
</protein>
<dbReference type="InterPro" id="IPR020568">
    <property type="entry name" value="Ribosomal_Su5_D2-typ_SF"/>
</dbReference>
<dbReference type="Pfam" id="PF03719">
    <property type="entry name" value="Ribosomal_S5_C"/>
    <property type="match status" value="1"/>
</dbReference>
<sequence>KILKLAGIKDVYSKTFGKKRTTFNLIKACFDALKKTNPEK</sequence>
<feature type="non-terminal residue" evidence="2">
    <location>
        <position position="1"/>
    </location>
</feature>
<reference evidence="2" key="1">
    <citation type="journal article" date="2014" name="Front. Microbiol.">
        <title>High frequency of phylogenetically diverse reductive dehalogenase-homologous genes in deep subseafloor sedimentary metagenomes.</title>
        <authorList>
            <person name="Kawai M."/>
            <person name="Futagami T."/>
            <person name="Toyoda A."/>
            <person name="Takaki Y."/>
            <person name="Nishi S."/>
            <person name="Hori S."/>
            <person name="Arai W."/>
            <person name="Tsubouchi T."/>
            <person name="Morono Y."/>
            <person name="Uchiyama I."/>
            <person name="Ito T."/>
            <person name="Fujiyama A."/>
            <person name="Inagaki F."/>
            <person name="Takami H."/>
        </authorList>
    </citation>
    <scope>NUCLEOTIDE SEQUENCE</scope>
    <source>
        <strain evidence="2">Expedition CK06-06</strain>
    </source>
</reference>
<accession>X0RZA0</accession>
<dbReference type="GO" id="GO:0003735">
    <property type="term" value="F:structural constituent of ribosome"/>
    <property type="evidence" value="ECO:0007669"/>
    <property type="project" value="InterPro"/>
</dbReference>
<dbReference type="SUPFAM" id="SSF54211">
    <property type="entry name" value="Ribosomal protein S5 domain 2-like"/>
    <property type="match status" value="1"/>
</dbReference>
<dbReference type="EMBL" id="BARS01002872">
    <property type="protein sequence ID" value="GAF74103.1"/>
    <property type="molecule type" value="Genomic_DNA"/>
</dbReference>
<feature type="domain" description="Small ribosomal subunit protein uS5 C-terminal" evidence="1">
    <location>
        <begin position="1"/>
        <end position="37"/>
    </location>
</feature>
<organism evidence="2">
    <name type="scientific">marine sediment metagenome</name>
    <dbReference type="NCBI Taxonomy" id="412755"/>
    <lineage>
        <taxon>unclassified sequences</taxon>
        <taxon>metagenomes</taxon>
        <taxon>ecological metagenomes</taxon>
    </lineage>
</organism>
<dbReference type="InterPro" id="IPR005324">
    <property type="entry name" value="Ribosomal_uS5_C"/>
</dbReference>
<evidence type="ECO:0000313" key="2">
    <source>
        <dbReference type="EMBL" id="GAF74103.1"/>
    </source>
</evidence>
<dbReference type="InterPro" id="IPR014721">
    <property type="entry name" value="Ribsml_uS5_D2-typ_fold_subgr"/>
</dbReference>
<dbReference type="GO" id="GO:0006412">
    <property type="term" value="P:translation"/>
    <property type="evidence" value="ECO:0007669"/>
    <property type="project" value="InterPro"/>
</dbReference>
<proteinExistence type="predicted"/>
<dbReference type="GO" id="GO:0005840">
    <property type="term" value="C:ribosome"/>
    <property type="evidence" value="ECO:0007669"/>
    <property type="project" value="InterPro"/>
</dbReference>
<comment type="caution">
    <text evidence="2">The sequence shown here is derived from an EMBL/GenBank/DDBJ whole genome shotgun (WGS) entry which is preliminary data.</text>
</comment>
<name>X0RZA0_9ZZZZ</name>
<dbReference type="Gene3D" id="3.30.230.10">
    <property type="match status" value="1"/>
</dbReference>
<evidence type="ECO:0000259" key="1">
    <source>
        <dbReference type="Pfam" id="PF03719"/>
    </source>
</evidence>